<feature type="coiled-coil region" evidence="1">
    <location>
        <begin position="127"/>
        <end position="196"/>
    </location>
</feature>
<dbReference type="CDD" id="cd00195">
    <property type="entry name" value="UBCc_UEV"/>
    <property type="match status" value="1"/>
</dbReference>
<reference evidence="3" key="1">
    <citation type="journal article" date="2022" name="Nat. Microbiol.">
        <title>Unique mobile elements and scalable gene flow at the prokaryote-eukaryote boundary revealed by circularized Asgard archaea genomes.</title>
        <authorList>
            <person name="Wu F."/>
            <person name="Speth D.R."/>
            <person name="Philosof A."/>
            <person name="Cremiere A."/>
            <person name="Narayanan A."/>
            <person name="Barco R.A."/>
            <person name="Connon S.A."/>
            <person name="Amend J.P."/>
            <person name="Antoshechkin I.A."/>
            <person name="Orphan V.J."/>
        </authorList>
    </citation>
    <scope>NUCLEOTIDE SEQUENCE</scope>
    <source>
        <strain evidence="3">PR6</strain>
    </source>
</reference>
<dbReference type="SUPFAM" id="SSF54495">
    <property type="entry name" value="UBC-like"/>
    <property type="match status" value="1"/>
</dbReference>
<protein>
    <recommendedName>
        <fullName evidence="2">UBC core domain-containing protein</fullName>
    </recommendedName>
</protein>
<sequence length="221" mass="25901">MTISDEILSREAQFIYERAYGFEPKDGNLRIWKGYVPVQTYTGTKNAEIEIVISNDFPNIPPTIYVNTPMEHPNVEDGILSMRMLARWRPTYHIFQVIAEVKRLFQRVKAKMVSYAETTWEDPTSEIAMLNNQKSQLVQILQQKRKELAEIEQKERSSVSENVIAQEKSKLLEDEILKVENELFALEQKFEDYEVSSLEFAKKYHSLKKRLYLLESQKVSS</sequence>
<keyword evidence="1" id="KW-0175">Coiled coil</keyword>
<evidence type="ECO:0000313" key="3">
    <source>
        <dbReference type="EMBL" id="UJG42328.1"/>
    </source>
</evidence>
<organism evidence="3">
    <name type="scientific">Candidatus Heimdallarchaeum endolithica</name>
    <dbReference type="NCBI Taxonomy" id="2876572"/>
    <lineage>
        <taxon>Archaea</taxon>
        <taxon>Promethearchaeati</taxon>
        <taxon>Candidatus Heimdallarchaeota</taxon>
        <taxon>Candidatus Heimdallarchaeia (ex Rinke et al. 2021) (nom. nud.)</taxon>
        <taxon>Candidatus Heimdallarchaeales</taxon>
        <taxon>Candidatus Heimdallarchaeaceae</taxon>
        <taxon>Candidatus Heimdallarchaeum</taxon>
    </lineage>
</organism>
<dbReference type="InterPro" id="IPR000608">
    <property type="entry name" value="UBC"/>
</dbReference>
<dbReference type="InterPro" id="IPR016135">
    <property type="entry name" value="UBQ-conjugating_enzyme/RWD"/>
</dbReference>
<accession>A0A9Y1FN66</accession>
<dbReference type="EMBL" id="CP084167">
    <property type="protein sequence ID" value="UJG42328.1"/>
    <property type="molecule type" value="Genomic_DNA"/>
</dbReference>
<gene>
    <name evidence="3" type="ORF">K9W46_07915</name>
</gene>
<proteinExistence type="predicted"/>
<feature type="domain" description="UBC core" evidence="2">
    <location>
        <begin position="23"/>
        <end position="109"/>
    </location>
</feature>
<dbReference type="Gene3D" id="3.10.110.10">
    <property type="entry name" value="Ubiquitin Conjugating Enzyme"/>
    <property type="match status" value="1"/>
</dbReference>
<name>A0A9Y1FN66_9ARCH</name>
<dbReference type="AlphaFoldDB" id="A0A9Y1FN66"/>
<dbReference type="Proteomes" id="UP001200513">
    <property type="component" value="Chromosome"/>
</dbReference>
<dbReference type="Pfam" id="PF00179">
    <property type="entry name" value="UQ_con"/>
    <property type="match status" value="1"/>
</dbReference>
<evidence type="ECO:0000259" key="2">
    <source>
        <dbReference type="Pfam" id="PF00179"/>
    </source>
</evidence>
<evidence type="ECO:0000256" key="1">
    <source>
        <dbReference type="SAM" id="Coils"/>
    </source>
</evidence>